<dbReference type="SMART" id="SM00849">
    <property type="entry name" value="Lactamase_B"/>
    <property type="match status" value="1"/>
</dbReference>
<dbReference type="PANTHER" id="PTHR42951:SF4">
    <property type="entry name" value="ACYL-COENZYME A THIOESTERASE MBLAC2"/>
    <property type="match status" value="1"/>
</dbReference>
<dbReference type="OrthoDB" id="2273115at2"/>
<evidence type="ECO:0000313" key="2">
    <source>
        <dbReference type="EMBL" id="RNL78871.1"/>
    </source>
</evidence>
<keyword evidence="2" id="KW-0378">Hydrolase</keyword>
<dbReference type="PANTHER" id="PTHR42951">
    <property type="entry name" value="METALLO-BETA-LACTAMASE DOMAIN-CONTAINING"/>
    <property type="match status" value="1"/>
</dbReference>
<dbReference type="GO" id="GO:0016787">
    <property type="term" value="F:hydrolase activity"/>
    <property type="evidence" value="ECO:0007669"/>
    <property type="project" value="UniProtKB-KW"/>
</dbReference>
<dbReference type="EMBL" id="RJSG01000002">
    <property type="protein sequence ID" value="RNL78871.1"/>
    <property type="molecule type" value="Genomic_DNA"/>
</dbReference>
<dbReference type="InterPro" id="IPR050855">
    <property type="entry name" value="NDM-1-like"/>
</dbReference>
<dbReference type="Gene3D" id="3.60.15.10">
    <property type="entry name" value="Ribonuclease Z/Hydroxyacylglutathione hydrolase-like"/>
    <property type="match status" value="1"/>
</dbReference>
<gene>
    <name evidence="2" type="ORF">EFL95_07355</name>
</gene>
<dbReference type="Pfam" id="PF00753">
    <property type="entry name" value="Lactamase_B"/>
    <property type="match status" value="1"/>
</dbReference>
<dbReference type="SUPFAM" id="SSF56281">
    <property type="entry name" value="Metallo-hydrolase/oxidoreductase"/>
    <property type="match status" value="1"/>
</dbReference>
<comment type="caution">
    <text evidence="2">The sequence shown here is derived from an EMBL/GenBank/DDBJ whole genome shotgun (WGS) entry which is preliminary data.</text>
</comment>
<sequence length="284" mass="30558">MADFTEVGDRVWVARYDWFDVNVGLVAGSEGFLVIDTNATTALGRDVLEAVRRVSPAPIVAALNTHLHFDHSFGNAVFAAEGVELIAHEDAAAALPEHAAEVREAAAEDPDPRTDDLADVEVVVPGRTFSSALTLDLGDRVVELVHPGRGHTSGDVVARVPDADVLFAGDLVEESAKRNAVPGFGSDCYPMEWPATLDLVLQLTGTGTRIVPGHGAPVDQDFVHEQRAALGVVAETIRDLVTRGVPEVQALEAADWPYPREELENAVRRGYEQLPGVRRQLPLI</sequence>
<dbReference type="InterPro" id="IPR036866">
    <property type="entry name" value="RibonucZ/Hydroxyglut_hydro"/>
</dbReference>
<reference evidence="2 3" key="1">
    <citation type="submission" date="2018-11" db="EMBL/GenBank/DDBJ databases">
        <authorList>
            <person name="Li F."/>
        </authorList>
    </citation>
    <scope>NUCLEOTIDE SEQUENCE [LARGE SCALE GENOMIC DNA]</scope>
    <source>
        <strain evidence="2 3">KIS18-7</strain>
    </source>
</reference>
<proteinExistence type="predicted"/>
<protein>
    <submittedName>
        <fullName evidence="2">MBL fold metallo-hydrolase</fullName>
    </submittedName>
</protein>
<organism evidence="2 3">
    <name type="scientific">Nocardioides marmorisolisilvae</name>
    <dbReference type="NCBI Taxonomy" id="1542737"/>
    <lineage>
        <taxon>Bacteria</taxon>
        <taxon>Bacillati</taxon>
        <taxon>Actinomycetota</taxon>
        <taxon>Actinomycetes</taxon>
        <taxon>Propionibacteriales</taxon>
        <taxon>Nocardioidaceae</taxon>
        <taxon>Nocardioides</taxon>
    </lineage>
</organism>
<accession>A0A3N0DTN0</accession>
<feature type="domain" description="Metallo-beta-lactamase" evidence="1">
    <location>
        <begin position="20"/>
        <end position="214"/>
    </location>
</feature>
<dbReference type="Proteomes" id="UP000277094">
    <property type="component" value="Unassembled WGS sequence"/>
</dbReference>
<evidence type="ECO:0000313" key="3">
    <source>
        <dbReference type="Proteomes" id="UP000277094"/>
    </source>
</evidence>
<keyword evidence="3" id="KW-1185">Reference proteome</keyword>
<dbReference type="CDD" id="cd16282">
    <property type="entry name" value="metallo-hydrolase-like_MBL-fold"/>
    <property type="match status" value="1"/>
</dbReference>
<evidence type="ECO:0000259" key="1">
    <source>
        <dbReference type="SMART" id="SM00849"/>
    </source>
</evidence>
<dbReference type="RefSeq" id="WP_123233373.1">
    <property type="nucleotide sequence ID" value="NZ_RJSG01000002.1"/>
</dbReference>
<dbReference type="AlphaFoldDB" id="A0A3N0DTN0"/>
<name>A0A3N0DTN0_9ACTN</name>
<dbReference type="InterPro" id="IPR001279">
    <property type="entry name" value="Metallo-B-lactamas"/>
</dbReference>